<dbReference type="InterPro" id="IPR001851">
    <property type="entry name" value="ABC_transp_permease"/>
</dbReference>
<comment type="subcellular location">
    <subcellularLocation>
        <location evidence="1">Cell membrane</location>
        <topology evidence="1">Multi-pass membrane protein</topology>
    </subcellularLocation>
</comment>
<proteinExistence type="predicted"/>
<keyword evidence="8" id="KW-1185">Reference proteome</keyword>
<dbReference type="Proteomes" id="UP000250462">
    <property type="component" value="Unassembled WGS sequence"/>
</dbReference>
<dbReference type="Pfam" id="PF02653">
    <property type="entry name" value="BPD_transp_2"/>
    <property type="match status" value="1"/>
</dbReference>
<feature type="transmembrane region" description="Helical" evidence="6">
    <location>
        <begin position="241"/>
        <end position="265"/>
    </location>
</feature>
<accession>A0A329R1R0</accession>
<comment type="caution">
    <text evidence="7">The sequence shown here is derived from an EMBL/GenBank/DDBJ whole genome shotgun (WGS) entry which is preliminary data.</text>
</comment>
<dbReference type="GO" id="GO:0015658">
    <property type="term" value="F:branched-chain amino acid transmembrane transporter activity"/>
    <property type="evidence" value="ECO:0007669"/>
    <property type="project" value="InterPro"/>
</dbReference>
<dbReference type="EMBL" id="QMIG01000003">
    <property type="protein sequence ID" value="RAW17422.1"/>
    <property type="molecule type" value="Genomic_DNA"/>
</dbReference>
<organism evidence="7 8">
    <name type="scientific">Phytoactinopolyspora halophila</name>
    <dbReference type="NCBI Taxonomy" id="1981511"/>
    <lineage>
        <taxon>Bacteria</taxon>
        <taxon>Bacillati</taxon>
        <taxon>Actinomycetota</taxon>
        <taxon>Actinomycetes</taxon>
        <taxon>Jiangellales</taxon>
        <taxon>Jiangellaceae</taxon>
        <taxon>Phytoactinopolyspora</taxon>
    </lineage>
</organism>
<keyword evidence="4 6" id="KW-1133">Transmembrane helix</keyword>
<dbReference type="PANTHER" id="PTHR30482:SF17">
    <property type="entry name" value="ABC TRANSPORTER ATP-BINDING PROTEIN"/>
    <property type="match status" value="1"/>
</dbReference>
<evidence type="ECO:0000256" key="6">
    <source>
        <dbReference type="SAM" id="Phobius"/>
    </source>
</evidence>
<dbReference type="PANTHER" id="PTHR30482">
    <property type="entry name" value="HIGH-AFFINITY BRANCHED-CHAIN AMINO ACID TRANSPORT SYSTEM PERMEASE"/>
    <property type="match status" value="1"/>
</dbReference>
<dbReference type="InterPro" id="IPR043428">
    <property type="entry name" value="LivM-like"/>
</dbReference>
<feature type="transmembrane region" description="Helical" evidence="6">
    <location>
        <begin position="110"/>
        <end position="130"/>
    </location>
</feature>
<feature type="transmembrane region" description="Helical" evidence="6">
    <location>
        <begin position="150"/>
        <end position="174"/>
    </location>
</feature>
<gene>
    <name evidence="7" type="ORF">DPM12_05215</name>
</gene>
<dbReference type="AlphaFoldDB" id="A0A329R1R0"/>
<evidence type="ECO:0000256" key="2">
    <source>
        <dbReference type="ARBA" id="ARBA00022475"/>
    </source>
</evidence>
<keyword evidence="3 6" id="KW-0812">Transmembrane</keyword>
<feature type="transmembrane region" description="Helical" evidence="6">
    <location>
        <begin position="58"/>
        <end position="76"/>
    </location>
</feature>
<dbReference type="CDD" id="cd06581">
    <property type="entry name" value="TM_PBP1_LivM_like"/>
    <property type="match status" value="1"/>
</dbReference>
<evidence type="ECO:0000313" key="8">
    <source>
        <dbReference type="Proteomes" id="UP000250462"/>
    </source>
</evidence>
<evidence type="ECO:0000256" key="1">
    <source>
        <dbReference type="ARBA" id="ARBA00004651"/>
    </source>
</evidence>
<dbReference type="OrthoDB" id="9814461at2"/>
<feature type="transmembrane region" description="Helical" evidence="6">
    <location>
        <begin position="277"/>
        <end position="296"/>
    </location>
</feature>
<feature type="transmembrane region" description="Helical" evidence="6">
    <location>
        <begin position="195"/>
        <end position="221"/>
    </location>
</feature>
<protein>
    <submittedName>
        <fullName evidence="7">Branched-chain amino acid ABC transporter permease</fullName>
    </submittedName>
</protein>
<evidence type="ECO:0000256" key="3">
    <source>
        <dbReference type="ARBA" id="ARBA00022692"/>
    </source>
</evidence>
<evidence type="ECO:0000256" key="4">
    <source>
        <dbReference type="ARBA" id="ARBA00022989"/>
    </source>
</evidence>
<keyword evidence="5 6" id="KW-0472">Membrane</keyword>
<keyword evidence="2" id="KW-1003">Cell membrane</keyword>
<reference evidence="7 8" key="1">
    <citation type="submission" date="2018-06" db="EMBL/GenBank/DDBJ databases">
        <title>Phytoactinopolyspora halophila sp. nov., a novel halophilic actinomycete isolated from a saline soil in China.</title>
        <authorList>
            <person name="Tang S.-K."/>
        </authorList>
    </citation>
    <scope>NUCLEOTIDE SEQUENCE [LARGE SCALE GENOMIC DNA]</scope>
    <source>
        <strain evidence="7 8">YIM 96934</strain>
    </source>
</reference>
<evidence type="ECO:0000313" key="7">
    <source>
        <dbReference type="EMBL" id="RAW17422.1"/>
    </source>
</evidence>
<evidence type="ECO:0000256" key="5">
    <source>
        <dbReference type="ARBA" id="ARBA00023136"/>
    </source>
</evidence>
<feature type="transmembrane region" description="Helical" evidence="6">
    <location>
        <begin position="82"/>
        <end position="103"/>
    </location>
</feature>
<dbReference type="RefSeq" id="WP_112257241.1">
    <property type="nucleotide sequence ID" value="NZ_QMIG01000003.1"/>
</dbReference>
<name>A0A329R1R0_9ACTN</name>
<sequence length="327" mass="34341">MNRTRTAKFAALGALLALAFALPYMVGEYYISLASMVVISAILASSINMLAGDAGLVSLGHAGIAAASGYGLAWASRQDYDLWVQLAVAAAMTLLVSALFGLVSMRTRGVFFLMVTLAAGMICYGIAYRWSDVTGGDNGLTGIRRPEIIAPYWNFYFLVLGALVVVTVLVLIVSRSPFGLVLRGIRDSESRMRSVGYNITAYKFAAMMLSGTVAGAAGAVFVWHAEFVSPAIGDFNSSALALIMVVLGGIGTVSGPILGATTVVLIEQALSTYVDRWMTVLGVLLIASVLFAPQGLAGGIRQAAAGALERVPRKVPAVPQGSAYQRE</sequence>
<dbReference type="GO" id="GO:0005886">
    <property type="term" value="C:plasma membrane"/>
    <property type="evidence" value="ECO:0007669"/>
    <property type="project" value="UniProtKB-SubCell"/>
</dbReference>
<feature type="transmembrane region" description="Helical" evidence="6">
    <location>
        <begin position="31"/>
        <end position="51"/>
    </location>
</feature>